<proteinExistence type="predicted"/>
<organism evidence="2 3">
    <name type="scientific">Malus baccata</name>
    <name type="common">Siberian crab apple</name>
    <name type="synonym">Pyrus baccata</name>
    <dbReference type="NCBI Taxonomy" id="106549"/>
    <lineage>
        <taxon>Eukaryota</taxon>
        <taxon>Viridiplantae</taxon>
        <taxon>Streptophyta</taxon>
        <taxon>Embryophyta</taxon>
        <taxon>Tracheophyta</taxon>
        <taxon>Spermatophyta</taxon>
        <taxon>Magnoliopsida</taxon>
        <taxon>eudicotyledons</taxon>
        <taxon>Gunneridae</taxon>
        <taxon>Pentapetalae</taxon>
        <taxon>rosids</taxon>
        <taxon>fabids</taxon>
        <taxon>Rosales</taxon>
        <taxon>Rosaceae</taxon>
        <taxon>Amygdaloideae</taxon>
        <taxon>Maleae</taxon>
        <taxon>Malus</taxon>
    </lineage>
</organism>
<keyword evidence="1" id="KW-0812">Transmembrane</keyword>
<gene>
    <name evidence="2" type="ORF">C1H46_022196</name>
</gene>
<evidence type="ECO:0008006" key="4">
    <source>
        <dbReference type="Google" id="ProtNLM"/>
    </source>
</evidence>
<dbReference type="AlphaFoldDB" id="A0A540M0N2"/>
<evidence type="ECO:0000313" key="2">
    <source>
        <dbReference type="EMBL" id="TQD92226.1"/>
    </source>
</evidence>
<accession>A0A540M0N2</accession>
<dbReference type="STRING" id="106549.A0A540M0N2"/>
<name>A0A540M0N2_MALBA</name>
<sequence>MSYYNICASNKLLKMSYFILFNLLIIGSSLITRSISMGMADIIDDHGGQGGGGRGGGVVQVHQDEMNNNPLEQLMSSQEDMMQVAGYGEEKLSTVLITGSVHCEEACIDHNNLNILHPDQTDRDQLHLHAWPLSGVLVSVNCRVSGRRKSSLAQGITDEFGVFMIDLPSNLHAIPNLDKTCCVRVLGIPKNAQCRPASVRRHKGLKLSSVGNGIRTYTAGRIRFQHLTSKPSQACVEEASNNNKI</sequence>
<dbReference type="PANTHER" id="PTHR47273">
    <property type="entry name" value="EXPRESSED PROTEIN"/>
    <property type="match status" value="1"/>
</dbReference>
<dbReference type="EMBL" id="VIEB01000397">
    <property type="protein sequence ID" value="TQD92226.1"/>
    <property type="molecule type" value="Genomic_DNA"/>
</dbReference>
<dbReference type="PANTHER" id="PTHR47273:SF6">
    <property type="entry name" value="POLLEN OLE E 1 ALLERGEN AND EXTENSIN FAMILY PROTEIN"/>
    <property type="match status" value="1"/>
</dbReference>
<comment type="caution">
    <text evidence="2">The sequence shown here is derived from an EMBL/GenBank/DDBJ whole genome shotgun (WGS) entry which is preliminary data.</text>
</comment>
<evidence type="ECO:0000313" key="3">
    <source>
        <dbReference type="Proteomes" id="UP000315295"/>
    </source>
</evidence>
<protein>
    <recommendedName>
        <fullName evidence="4">Pollen Ole e 1 allergen and extensin family protein</fullName>
    </recommendedName>
</protein>
<feature type="transmembrane region" description="Helical" evidence="1">
    <location>
        <begin position="12"/>
        <end position="31"/>
    </location>
</feature>
<reference evidence="2 3" key="1">
    <citation type="journal article" date="2019" name="G3 (Bethesda)">
        <title>Sequencing of a Wild Apple (Malus baccata) Genome Unravels the Differences Between Cultivated and Wild Apple Species Regarding Disease Resistance and Cold Tolerance.</title>
        <authorList>
            <person name="Chen X."/>
        </authorList>
    </citation>
    <scope>NUCLEOTIDE SEQUENCE [LARGE SCALE GENOMIC DNA]</scope>
    <source>
        <strain evidence="3">cv. Shandingzi</strain>
        <tissue evidence="2">Leaves</tissue>
    </source>
</reference>
<evidence type="ECO:0000256" key="1">
    <source>
        <dbReference type="SAM" id="Phobius"/>
    </source>
</evidence>
<keyword evidence="3" id="KW-1185">Reference proteome</keyword>
<keyword evidence="1" id="KW-1133">Transmembrane helix</keyword>
<dbReference type="Pfam" id="PF01190">
    <property type="entry name" value="Pollen_Ole_e_1"/>
    <property type="match status" value="1"/>
</dbReference>
<keyword evidence="1" id="KW-0472">Membrane</keyword>
<dbReference type="Proteomes" id="UP000315295">
    <property type="component" value="Unassembled WGS sequence"/>
</dbReference>